<organism evidence="2 3">
    <name type="scientific">Seminibacterium arietis</name>
    <dbReference type="NCBI Taxonomy" id="1173502"/>
    <lineage>
        <taxon>Bacteria</taxon>
        <taxon>Pseudomonadati</taxon>
        <taxon>Pseudomonadota</taxon>
        <taxon>Gammaproteobacteria</taxon>
        <taxon>Pasteurellales</taxon>
        <taxon>Pasteurellaceae</taxon>
        <taxon>Seminibacterium</taxon>
    </lineage>
</organism>
<feature type="transmembrane region" description="Helical" evidence="1">
    <location>
        <begin position="109"/>
        <end position="129"/>
    </location>
</feature>
<reference evidence="3" key="1">
    <citation type="journal article" date="2019" name="Int. J. Syst. Evol. Microbiol.">
        <title>The Global Catalogue of Microorganisms (GCM) 10K type strain sequencing project: providing services to taxonomists for standard genome sequencing and annotation.</title>
        <authorList>
            <consortium name="The Broad Institute Genomics Platform"/>
            <consortium name="The Broad Institute Genome Sequencing Center for Infectious Disease"/>
            <person name="Wu L."/>
            <person name="Ma J."/>
        </authorList>
    </citation>
    <scope>NUCLEOTIDE SEQUENCE [LARGE SCALE GENOMIC DNA]</scope>
    <source>
        <strain evidence="3">CCUG 61707</strain>
    </source>
</reference>
<evidence type="ECO:0000313" key="2">
    <source>
        <dbReference type="EMBL" id="MFD0965936.1"/>
    </source>
</evidence>
<dbReference type="Gene3D" id="3.40.720.10">
    <property type="entry name" value="Alkaline Phosphatase, subunit A"/>
    <property type="match status" value="1"/>
</dbReference>
<gene>
    <name evidence="2" type="ORF">ACFQ02_03600</name>
</gene>
<protein>
    <recommendedName>
        <fullName evidence="4">Sulfatase</fullName>
    </recommendedName>
</protein>
<dbReference type="InterPro" id="IPR040423">
    <property type="entry name" value="PEA_transferase"/>
</dbReference>
<feature type="transmembrane region" description="Helical" evidence="1">
    <location>
        <begin position="136"/>
        <end position="154"/>
    </location>
</feature>
<feature type="transmembrane region" description="Helical" evidence="1">
    <location>
        <begin position="32"/>
        <end position="52"/>
    </location>
</feature>
<dbReference type="Proteomes" id="UP001596996">
    <property type="component" value="Unassembled WGS sequence"/>
</dbReference>
<name>A0ABW3I7Z2_9PAST</name>
<proteinExistence type="predicted"/>
<keyword evidence="1" id="KW-0812">Transmembrane</keyword>
<feature type="transmembrane region" description="Helical" evidence="1">
    <location>
        <begin position="59"/>
        <end position="76"/>
    </location>
</feature>
<keyword evidence="1" id="KW-1133">Transmembrane helix</keyword>
<keyword evidence="3" id="KW-1185">Reference proteome</keyword>
<dbReference type="EMBL" id="JBHTJN010000008">
    <property type="protein sequence ID" value="MFD0965936.1"/>
    <property type="molecule type" value="Genomic_DNA"/>
</dbReference>
<dbReference type="InterPro" id="IPR017850">
    <property type="entry name" value="Alkaline_phosphatase_core_sf"/>
</dbReference>
<dbReference type="PANTHER" id="PTHR30443:SF0">
    <property type="entry name" value="PHOSPHOETHANOLAMINE TRANSFERASE EPTA"/>
    <property type="match status" value="1"/>
</dbReference>
<accession>A0ABW3I7Z2</accession>
<evidence type="ECO:0000256" key="1">
    <source>
        <dbReference type="SAM" id="Phobius"/>
    </source>
</evidence>
<keyword evidence="1" id="KW-0472">Membrane</keyword>
<comment type="caution">
    <text evidence="2">The sequence shown here is derived from an EMBL/GenBank/DDBJ whole genome shotgun (WGS) entry which is preliminary data.</text>
</comment>
<dbReference type="RefSeq" id="WP_380819443.1">
    <property type="nucleotide sequence ID" value="NZ_JBHTJN010000008.1"/>
</dbReference>
<dbReference type="PANTHER" id="PTHR30443">
    <property type="entry name" value="INNER MEMBRANE PROTEIN"/>
    <property type="match status" value="1"/>
</dbReference>
<evidence type="ECO:0000313" key="3">
    <source>
        <dbReference type="Proteomes" id="UP001596996"/>
    </source>
</evidence>
<sequence>MKKFIILLFYSVVLLTSEYLYRHLFQIPQIPINRLLENLGFIFILLSIFYFAKYRLTKCIIFIFFAISVIGNNIHYEIYKSWLTGLNYYLAFKEFDEVAIASGSLISKLIPHILWGAVDCLIFLSIAFFKNKRVHYAVDILFILLLVFTSVKGIKAHQEAVVSPKTQYGRIKEHFLSFGHFIGKVIPHEVFNLSHVENYHHSKPNKISQPKVKNIIFIVGESETASHVSAFGYERKTTPFFDKFTTYGNQSINQSINQITLIQY</sequence>
<evidence type="ECO:0008006" key="4">
    <source>
        <dbReference type="Google" id="ProtNLM"/>
    </source>
</evidence>